<feature type="domain" description="HTH tetR-type" evidence="5">
    <location>
        <begin position="5"/>
        <end position="65"/>
    </location>
</feature>
<dbReference type="Pfam" id="PF00440">
    <property type="entry name" value="TetR_N"/>
    <property type="match status" value="1"/>
</dbReference>
<dbReference type="GO" id="GO:0000976">
    <property type="term" value="F:transcription cis-regulatory region binding"/>
    <property type="evidence" value="ECO:0007669"/>
    <property type="project" value="TreeGrafter"/>
</dbReference>
<evidence type="ECO:0000256" key="3">
    <source>
        <dbReference type="ARBA" id="ARBA00023163"/>
    </source>
</evidence>
<dbReference type="FunFam" id="1.10.10.60:FF:000141">
    <property type="entry name" value="TetR family transcriptional regulator"/>
    <property type="match status" value="1"/>
</dbReference>
<dbReference type="InterPro" id="IPR023772">
    <property type="entry name" value="DNA-bd_HTH_TetR-type_CS"/>
</dbReference>
<evidence type="ECO:0000259" key="5">
    <source>
        <dbReference type="PROSITE" id="PS50977"/>
    </source>
</evidence>
<evidence type="ECO:0000256" key="1">
    <source>
        <dbReference type="ARBA" id="ARBA00023015"/>
    </source>
</evidence>
<keyword evidence="1" id="KW-0805">Transcription regulation</keyword>
<dbReference type="PROSITE" id="PS01081">
    <property type="entry name" value="HTH_TETR_1"/>
    <property type="match status" value="1"/>
</dbReference>
<dbReference type="SUPFAM" id="SSF46689">
    <property type="entry name" value="Homeodomain-like"/>
    <property type="match status" value="1"/>
</dbReference>
<evidence type="ECO:0000256" key="2">
    <source>
        <dbReference type="ARBA" id="ARBA00023125"/>
    </source>
</evidence>
<protein>
    <submittedName>
        <fullName evidence="6">AcrR family transcriptional regulator</fullName>
    </submittedName>
</protein>
<dbReference type="AlphaFoldDB" id="A0A7W6J4T0"/>
<dbReference type="GO" id="GO:0003700">
    <property type="term" value="F:DNA-binding transcription factor activity"/>
    <property type="evidence" value="ECO:0007669"/>
    <property type="project" value="TreeGrafter"/>
</dbReference>
<dbReference type="InterPro" id="IPR009057">
    <property type="entry name" value="Homeodomain-like_sf"/>
</dbReference>
<comment type="caution">
    <text evidence="6">The sequence shown here is derived from an EMBL/GenBank/DDBJ whole genome shotgun (WGS) entry which is preliminary data.</text>
</comment>
<name>A0A7W6J4T0_9HYPH</name>
<dbReference type="InterPro" id="IPR050109">
    <property type="entry name" value="HTH-type_TetR-like_transc_reg"/>
</dbReference>
<sequence>MKAIPDTRTRIISAAADLFYGDGIRAVSMDAVAERAGVTKRTLYYHFDSKDELVGAYLEERDQPNLERFRRWFERAEGDIGDRVMAVFAGLARAAANRKWNGCGFLRTSAELANMPGHPALRAARAHKKRVEAWFSEECQKAGCGEPEALGKTLMLLMDGGFATVLMHRDPAYFVAAGQTAAHLVRQAAGLEAGTAIAAAP</sequence>
<keyword evidence="2 4" id="KW-0238">DNA-binding</keyword>
<dbReference type="PRINTS" id="PR00455">
    <property type="entry name" value="HTHTETR"/>
</dbReference>
<dbReference type="PROSITE" id="PS50977">
    <property type="entry name" value="HTH_TETR_2"/>
    <property type="match status" value="1"/>
</dbReference>
<dbReference type="InterPro" id="IPR001647">
    <property type="entry name" value="HTH_TetR"/>
</dbReference>
<dbReference type="PANTHER" id="PTHR30055:SF200">
    <property type="entry name" value="HTH-TYPE TRANSCRIPTIONAL REPRESSOR BDCR"/>
    <property type="match status" value="1"/>
</dbReference>
<evidence type="ECO:0000313" key="6">
    <source>
        <dbReference type="EMBL" id="MBB4064799.1"/>
    </source>
</evidence>
<dbReference type="InterPro" id="IPR036271">
    <property type="entry name" value="Tet_transcr_reg_TetR-rel_C_sf"/>
</dbReference>
<organism evidence="6 7">
    <name type="scientific">Gellertiella hungarica</name>
    <dbReference type="NCBI Taxonomy" id="1572859"/>
    <lineage>
        <taxon>Bacteria</taxon>
        <taxon>Pseudomonadati</taxon>
        <taxon>Pseudomonadota</taxon>
        <taxon>Alphaproteobacteria</taxon>
        <taxon>Hyphomicrobiales</taxon>
        <taxon>Rhizobiaceae</taxon>
        <taxon>Gellertiella</taxon>
    </lineage>
</organism>
<dbReference type="SUPFAM" id="SSF48498">
    <property type="entry name" value="Tetracyclin repressor-like, C-terminal domain"/>
    <property type="match status" value="1"/>
</dbReference>
<proteinExistence type="predicted"/>
<dbReference type="RefSeq" id="WP_183366102.1">
    <property type="nucleotide sequence ID" value="NZ_JACIEZ010000003.1"/>
</dbReference>
<evidence type="ECO:0000256" key="4">
    <source>
        <dbReference type="PROSITE-ProRule" id="PRU00335"/>
    </source>
</evidence>
<dbReference type="PANTHER" id="PTHR30055">
    <property type="entry name" value="HTH-TYPE TRANSCRIPTIONAL REGULATOR RUTR"/>
    <property type="match status" value="1"/>
</dbReference>
<dbReference type="Gene3D" id="1.10.357.10">
    <property type="entry name" value="Tetracycline Repressor, domain 2"/>
    <property type="match status" value="1"/>
</dbReference>
<dbReference type="EMBL" id="JACIEZ010000003">
    <property type="protein sequence ID" value="MBB4064799.1"/>
    <property type="molecule type" value="Genomic_DNA"/>
</dbReference>
<gene>
    <name evidence="6" type="ORF">GGR23_001986</name>
</gene>
<evidence type="ECO:0000313" key="7">
    <source>
        <dbReference type="Proteomes" id="UP000528286"/>
    </source>
</evidence>
<feature type="DNA-binding region" description="H-T-H motif" evidence="4">
    <location>
        <begin position="28"/>
        <end position="47"/>
    </location>
</feature>
<reference evidence="6 7" key="1">
    <citation type="submission" date="2020-08" db="EMBL/GenBank/DDBJ databases">
        <title>Genomic Encyclopedia of Type Strains, Phase IV (KMG-IV): sequencing the most valuable type-strain genomes for metagenomic binning, comparative biology and taxonomic classification.</title>
        <authorList>
            <person name="Goeker M."/>
        </authorList>
    </citation>
    <scope>NUCLEOTIDE SEQUENCE [LARGE SCALE GENOMIC DNA]</scope>
    <source>
        <strain evidence="6 7">DSM 29853</strain>
    </source>
</reference>
<accession>A0A7W6J4T0</accession>
<dbReference type="Proteomes" id="UP000528286">
    <property type="component" value="Unassembled WGS sequence"/>
</dbReference>
<keyword evidence="3" id="KW-0804">Transcription</keyword>
<keyword evidence="7" id="KW-1185">Reference proteome</keyword>